<dbReference type="SUPFAM" id="SSF81653">
    <property type="entry name" value="Calcium ATPase, transduction domain A"/>
    <property type="match status" value="1"/>
</dbReference>
<dbReference type="Proteomes" id="UP000315496">
    <property type="component" value="Chromosome 2"/>
</dbReference>
<organism evidence="13 14">
    <name type="scientific">Giardia muris</name>
    <dbReference type="NCBI Taxonomy" id="5742"/>
    <lineage>
        <taxon>Eukaryota</taxon>
        <taxon>Metamonada</taxon>
        <taxon>Diplomonadida</taxon>
        <taxon>Hexamitidae</taxon>
        <taxon>Giardiinae</taxon>
        <taxon>Giardia</taxon>
    </lineage>
</organism>
<dbReference type="GO" id="GO:0005789">
    <property type="term" value="C:endoplasmic reticulum membrane"/>
    <property type="evidence" value="ECO:0007669"/>
    <property type="project" value="TreeGrafter"/>
</dbReference>
<comment type="subcellular location">
    <subcellularLocation>
        <location evidence="1">Membrane</location>
        <topology evidence="1">Multi-pass membrane protein</topology>
    </subcellularLocation>
</comment>
<dbReference type="InterPro" id="IPR004014">
    <property type="entry name" value="ATPase_P-typ_cation-transptr_N"/>
</dbReference>
<keyword evidence="14" id="KW-1185">Reference proteome</keyword>
<dbReference type="PANTHER" id="PTHR45630:SF7">
    <property type="entry name" value="ENDOPLASMIC RETICULUM TRANSMEMBRANE HELIX TRANSLOCASE"/>
    <property type="match status" value="1"/>
</dbReference>
<keyword evidence="9 10" id="KW-0472">Membrane</keyword>
<evidence type="ECO:0000256" key="3">
    <source>
        <dbReference type="ARBA" id="ARBA00022723"/>
    </source>
</evidence>
<evidence type="ECO:0000256" key="9">
    <source>
        <dbReference type="ARBA" id="ARBA00023136"/>
    </source>
</evidence>
<feature type="transmembrane region" description="Helical" evidence="10">
    <location>
        <begin position="99"/>
        <end position="118"/>
    </location>
</feature>
<evidence type="ECO:0000256" key="6">
    <source>
        <dbReference type="ARBA" id="ARBA00022842"/>
    </source>
</evidence>
<evidence type="ECO:0000256" key="10">
    <source>
        <dbReference type="SAM" id="Phobius"/>
    </source>
</evidence>
<dbReference type="InterPro" id="IPR023298">
    <property type="entry name" value="ATPase_P-typ_TM_dom_sf"/>
</dbReference>
<feature type="transmembrane region" description="Helical" evidence="10">
    <location>
        <begin position="513"/>
        <end position="532"/>
    </location>
</feature>
<keyword evidence="4" id="KW-0547">Nucleotide-binding</keyword>
<dbReference type="Gene3D" id="3.40.1110.10">
    <property type="entry name" value="Calcium-transporting ATPase, cytoplasmic domain N"/>
    <property type="match status" value="1"/>
</dbReference>
<dbReference type="InterPro" id="IPR006544">
    <property type="entry name" value="P-type_TPase_V"/>
</dbReference>
<dbReference type="GO" id="GO:0006874">
    <property type="term" value="P:intracellular calcium ion homeostasis"/>
    <property type="evidence" value="ECO:0007669"/>
    <property type="project" value="TreeGrafter"/>
</dbReference>
<feature type="transmembrane region" description="Helical" evidence="10">
    <location>
        <begin position="1304"/>
        <end position="1326"/>
    </location>
</feature>
<comment type="caution">
    <text evidence="13">The sequence shown here is derived from an EMBL/GenBank/DDBJ whole genome shotgun (WGS) entry which is preliminary data.</text>
</comment>
<keyword evidence="3" id="KW-0479">Metal-binding</keyword>
<evidence type="ECO:0000259" key="11">
    <source>
        <dbReference type="Pfam" id="PF00122"/>
    </source>
</evidence>
<dbReference type="Gene3D" id="3.40.50.1000">
    <property type="entry name" value="HAD superfamily/HAD-like"/>
    <property type="match status" value="1"/>
</dbReference>
<keyword evidence="2 10" id="KW-0812">Transmembrane</keyword>
<dbReference type="InterPro" id="IPR036412">
    <property type="entry name" value="HAD-like_sf"/>
</dbReference>
<keyword evidence="7" id="KW-1278">Translocase</keyword>
<dbReference type="GO" id="GO:0019829">
    <property type="term" value="F:ATPase-coupled monoatomic cation transmembrane transporter activity"/>
    <property type="evidence" value="ECO:0007669"/>
    <property type="project" value="TreeGrafter"/>
</dbReference>
<reference evidence="13 14" key="1">
    <citation type="submission" date="2019-05" db="EMBL/GenBank/DDBJ databases">
        <title>The compact genome of Giardia muris reveals important steps in the evolution of intestinal protozoan parasites.</title>
        <authorList>
            <person name="Xu F."/>
            <person name="Jimenez-Gonzalez A."/>
            <person name="Einarsson E."/>
            <person name="Astvaldsson A."/>
            <person name="Peirasmaki D."/>
            <person name="Eckmann L."/>
            <person name="Andersson J.O."/>
            <person name="Svard S.G."/>
            <person name="Jerlstrom-Hultqvist J."/>
        </authorList>
    </citation>
    <scope>NUCLEOTIDE SEQUENCE [LARGE SCALE GENOMIC DNA]</scope>
    <source>
        <strain evidence="13 14">Roberts-Thomson</strain>
    </source>
</reference>
<dbReference type="InterPro" id="IPR023299">
    <property type="entry name" value="ATPase_P-typ_cyto_dom_N"/>
</dbReference>
<evidence type="ECO:0000256" key="5">
    <source>
        <dbReference type="ARBA" id="ARBA00022840"/>
    </source>
</evidence>
<feature type="domain" description="Cation-transporting P-type ATPase N-terminal" evidence="12">
    <location>
        <begin position="208"/>
        <end position="262"/>
    </location>
</feature>
<keyword evidence="5" id="KW-0067">ATP-binding</keyword>
<dbReference type="PANTHER" id="PTHR45630">
    <property type="entry name" value="CATION-TRANSPORTING ATPASE-RELATED"/>
    <property type="match status" value="1"/>
</dbReference>
<dbReference type="SFLD" id="SFLDS00003">
    <property type="entry name" value="Haloacid_Dehalogenase"/>
    <property type="match status" value="1"/>
</dbReference>
<dbReference type="SUPFAM" id="SSF81660">
    <property type="entry name" value="Metal cation-transporting ATPase, ATP-binding domain N"/>
    <property type="match status" value="1"/>
</dbReference>
<dbReference type="InterPro" id="IPR008250">
    <property type="entry name" value="ATPase_P-typ_transduc_dom_A_sf"/>
</dbReference>
<evidence type="ECO:0000259" key="12">
    <source>
        <dbReference type="Pfam" id="PF00690"/>
    </source>
</evidence>
<protein>
    <submittedName>
        <fullName evidence="13">Putative Cation-transporting ATPase 2</fullName>
    </submittedName>
</protein>
<dbReference type="Pfam" id="PF00122">
    <property type="entry name" value="E1-E2_ATPase"/>
    <property type="match status" value="1"/>
</dbReference>
<dbReference type="GO" id="GO:0046872">
    <property type="term" value="F:metal ion binding"/>
    <property type="evidence" value="ECO:0007669"/>
    <property type="project" value="UniProtKB-KW"/>
</dbReference>
<evidence type="ECO:0000256" key="4">
    <source>
        <dbReference type="ARBA" id="ARBA00022741"/>
    </source>
</evidence>
<dbReference type="SUPFAM" id="SSF81665">
    <property type="entry name" value="Calcium ATPase, transmembrane domain M"/>
    <property type="match status" value="1"/>
</dbReference>
<dbReference type="Pfam" id="PF13246">
    <property type="entry name" value="Cation_ATPase"/>
    <property type="match status" value="1"/>
</dbReference>
<feature type="domain" description="P-type ATPase A" evidence="11">
    <location>
        <begin position="402"/>
        <end position="498"/>
    </location>
</feature>
<gene>
    <name evidence="13" type="ORF">GMRT_15238</name>
</gene>
<dbReference type="PRINTS" id="PR00119">
    <property type="entry name" value="CATATPASE"/>
</dbReference>
<evidence type="ECO:0000256" key="1">
    <source>
        <dbReference type="ARBA" id="ARBA00004141"/>
    </source>
</evidence>
<dbReference type="SFLD" id="SFLDG00002">
    <property type="entry name" value="C1.7:_P-type_atpase_like"/>
    <property type="match status" value="1"/>
</dbReference>
<feature type="transmembrane region" description="Helical" evidence="10">
    <location>
        <begin position="233"/>
        <end position="255"/>
    </location>
</feature>
<dbReference type="InterPro" id="IPR059000">
    <property type="entry name" value="ATPase_P-type_domA"/>
</dbReference>
<evidence type="ECO:0000256" key="8">
    <source>
        <dbReference type="ARBA" id="ARBA00022989"/>
    </source>
</evidence>
<dbReference type="EMBL" id="VDLU01000002">
    <property type="protein sequence ID" value="TNJ28162.1"/>
    <property type="molecule type" value="Genomic_DNA"/>
</dbReference>
<feature type="transmembrane region" description="Helical" evidence="10">
    <location>
        <begin position="267"/>
        <end position="288"/>
    </location>
</feature>
<dbReference type="OrthoDB" id="48943at2759"/>
<accession>A0A4Z1SQN2</accession>
<dbReference type="SFLD" id="SFLDF00027">
    <property type="entry name" value="p-type_atpase"/>
    <property type="match status" value="1"/>
</dbReference>
<evidence type="ECO:0000256" key="2">
    <source>
        <dbReference type="ARBA" id="ARBA00022692"/>
    </source>
</evidence>
<keyword evidence="6" id="KW-0460">Magnesium</keyword>
<dbReference type="GO" id="GO:0015662">
    <property type="term" value="F:P-type ion transporter activity"/>
    <property type="evidence" value="ECO:0007669"/>
    <property type="project" value="TreeGrafter"/>
</dbReference>
<sequence length="1332" mass="146920">MCAELQSVKLLAHKPRLQNPFTLATFILTGVTMAVTALVAADSLRAFYALDTADRVMNYAPNEIEAYQKLGMEVPELGETIWNILHYHPVAERYTSVRFILLIPVAVGIVLKLIDYWVPAVRASVAFRRTFDPKQAAYAYVIPDDSVGRPCILRIRHSVVGLSCEGTLTFKQTSFFHFQQRKYICTGEKCLPVSHALETDNVNYATVLASAEQGLTLTQYKERMEKYGENRMVAPVLSLGALFVEHIMSPMFMFQVFTSILWLFDKFAIFSCMTTLTLLFMEGGNILTQYNSLRESRRLIAHPTLVNVRRNDEPWKVISSADLVPGDLVRFVPTDLQKAIKADKENKARMESDRRTRETRTVTMPAFQTLVLRMVRKFLDSAYPSEDLKIARAAANSFTNSLVADMVVTRGTAIVDESLLTGESTVQIKDSIHSSDLLSTNDPKDVRVNLDRDANHILYAGTQLVSVGTGSGLDSDAVEAIVLRTGFETAQGQLIRKILFSDERSGGMNRDSYIFLGIMAVIACMAAVHTFVRGYRTHISAISKLILESLIVFVSVIPPELPMEISMILSTSLQELRKVFIYCTEPIKVMNAGKLQVCCFDKTGTLCSDEVELEGVVMSGTKPTITAFSKISMHGPLDSCEMQVHLALAAAQSLFLYENQLFGDPFERSVYASNTCYKLSSNTRVVVECPTGPLTVDIIKRHAFSSQVKRMSVVCTVTGSNPMGNFIFCKGAPEVIADLCLKDSLPTWYNTELTRLTKRGCRVLSLASKPFTGEIPTRAGAENDLRFLGFVVADAKLKEDTTEAIKIIRGSSHRCVTISGDNIVNVSVISRSCGIIEEDQAIYQLDSYDSATGKCTFTFLDTLNEGIRDTASSLDLFPNTVSGNVQKCALAVTNSDTFVALMSHPSHSRAYIPHITVFARVTPEQKAAIVRLMQETAPTLFCGDGSNDAEGLRVADVGVALMETPDYQDLKAEAEREAVNPGESRMLKVQRAISELKKPTVLGPNGTPASQQMLYTAARDRAAARGTNLTDELRFLTWEHMNYWQSVRKITAKNSFVDKIFGLSNDGIMSGWNQALEIEEDGQDLQLGDAAIAAPFTAKSGTLSGVLSIIRQGRCSLVTLLMTYKTLALKCIVGAHSMSVLTLDGVRFSEAQLVASEVAQLYILFNINKAKPLHVISPVPAPRSIISAYGLTSMFVQALIHVLTTTIACRYATSERTTVALETTFSPNRLNTVVFLLSLFQDLSISVVNYPGEPYMQSIHNFTKLRRGILIFLVVILFLTSQAFPDINDALGLIRLAIPMQRLVALLGVLDVALCYAAEKLAFILLGPRVPQ</sequence>
<dbReference type="InterPro" id="IPR044492">
    <property type="entry name" value="P_typ_ATPase_HD_dom"/>
</dbReference>
<feature type="transmembrane region" description="Helical" evidence="10">
    <location>
        <begin position="1265"/>
        <end position="1284"/>
    </location>
</feature>
<evidence type="ECO:0000313" key="13">
    <source>
        <dbReference type="EMBL" id="TNJ28162.1"/>
    </source>
</evidence>
<evidence type="ECO:0000313" key="14">
    <source>
        <dbReference type="Proteomes" id="UP000315496"/>
    </source>
</evidence>
<dbReference type="Pfam" id="PF00690">
    <property type="entry name" value="Cation_ATPase_N"/>
    <property type="match status" value="1"/>
</dbReference>
<name>A0A4Z1SQN2_GIAMU</name>
<dbReference type="VEuPathDB" id="GiardiaDB:GMRT_15238"/>
<proteinExistence type="predicted"/>
<dbReference type="Gene3D" id="2.70.150.10">
    <property type="entry name" value="Calcium-transporting ATPase, cytoplasmic transduction domain A"/>
    <property type="match status" value="2"/>
</dbReference>
<evidence type="ECO:0000256" key="7">
    <source>
        <dbReference type="ARBA" id="ARBA00022967"/>
    </source>
</evidence>
<keyword evidence="8 10" id="KW-1133">Transmembrane helix</keyword>
<feature type="transmembrane region" description="Helical" evidence="10">
    <location>
        <begin position="21"/>
        <end position="41"/>
    </location>
</feature>
<dbReference type="SUPFAM" id="SSF56784">
    <property type="entry name" value="HAD-like"/>
    <property type="match status" value="1"/>
</dbReference>
<dbReference type="InterPro" id="IPR023214">
    <property type="entry name" value="HAD_sf"/>
</dbReference>
<dbReference type="GO" id="GO:0005524">
    <property type="term" value="F:ATP binding"/>
    <property type="evidence" value="ECO:0007669"/>
    <property type="project" value="UniProtKB-KW"/>
</dbReference>